<dbReference type="EMBL" id="CAJJDP010000014">
    <property type="protein sequence ID" value="CAD8142691.1"/>
    <property type="molecule type" value="Genomic_DNA"/>
</dbReference>
<dbReference type="AlphaFoldDB" id="A0A8S1SMI0"/>
<proteinExistence type="predicted"/>
<keyword evidence="2" id="KW-1185">Reference proteome</keyword>
<name>A0A8S1SMI0_PAROT</name>
<comment type="caution">
    <text evidence="1">The sequence shown here is derived from an EMBL/GenBank/DDBJ whole genome shotgun (WGS) entry which is preliminary data.</text>
</comment>
<dbReference type="Proteomes" id="UP000683925">
    <property type="component" value="Unassembled WGS sequence"/>
</dbReference>
<organism evidence="1 2">
    <name type="scientific">Paramecium octaurelia</name>
    <dbReference type="NCBI Taxonomy" id="43137"/>
    <lineage>
        <taxon>Eukaryota</taxon>
        <taxon>Sar</taxon>
        <taxon>Alveolata</taxon>
        <taxon>Ciliophora</taxon>
        <taxon>Intramacronucleata</taxon>
        <taxon>Oligohymenophorea</taxon>
        <taxon>Peniculida</taxon>
        <taxon>Parameciidae</taxon>
        <taxon>Paramecium</taxon>
    </lineage>
</organism>
<accession>A0A8S1SMI0</accession>
<evidence type="ECO:0000313" key="1">
    <source>
        <dbReference type="EMBL" id="CAD8142691.1"/>
    </source>
</evidence>
<dbReference type="OMA" id="FERCTNK"/>
<reference evidence="1" key="1">
    <citation type="submission" date="2021-01" db="EMBL/GenBank/DDBJ databases">
        <authorList>
            <consortium name="Genoscope - CEA"/>
            <person name="William W."/>
        </authorList>
    </citation>
    <scope>NUCLEOTIDE SEQUENCE</scope>
</reference>
<dbReference type="OrthoDB" id="293577at2759"/>
<gene>
    <name evidence="1" type="ORF">POCTA_138.1.T0140104</name>
</gene>
<evidence type="ECO:0000313" key="2">
    <source>
        <dbReference type="Proteomes" id="UP000683925"/>
    </source>
</evidence>
<sequence length="568" mass="67317">MIKSRLLQRSSSKLTQSQTSLMNQSMTMVNSIRKQSSNFSLDKQIEENGTAKLIKRITQKQTHRSIDDISRLLPLNINNVYNDFEDNFRVISEFNKVKQELPQPIKQEIVQINNSNFLKTADGLNLCDLHAEKLNRIQIYRFKFYYFRARVKNKLSPLSIYFTFPNHSQNQIYKVFLSTSVEFPTKFNCEQSTSSRSIKMKTKSGTKFFFEDYTFMTLYAESDFIISIHLVFGELHNSTLNEKQQEPQRHFKYWDDKQSVSPKKDKILQNLDQSRYKSTYKLKEFLKGAEVSAKKMISVVEKGKQIVKEKQEERSIKMMVKSQIQEFRKVEKSILQQKLERQNQCQCWEQIISLINIARFANNILHERKRQLRIQAKAKLIVLRIKTKLLIEVQQFGHNPFERCTNKSLLLLKTMSIHLQEKSKLRAQRITTDFLKKTLIFQTAVIAHTKMASKVRMIIKAFKAKKFQKRAFKDKFWRLIKNYFGQNNETSLFTTSQVKTVQIDKSAMSKVIEQYIHNRKLLWFKSFKESKSLDSKQNHVPVIQIYQLPNDKEFSQIMKDYYILKKLN</sequence>
<protein>
    <submittedName>
        <fullName evidence="1">Uncharacterized protein</fullName>
    </submittedName>
</protein>